<dbReference type="EMBL" id="DS665307">
    <property type="protein sequence ID" value="EEC03298.1"/>
    <property type="molecule type" value="Genomic_DNA"/>
</dbReference>
<dbReference type="AlphaFoldDB" id="B7P9M6"/>
<name>B7P9M6_IXOSC</name>
<evidence type="ECO:0000313" key="4">
    <source>
        <dbReference type="Proteomes" id="UP000001555"/>
    </source>
</evidence>
<dbReference type="InParanoid" id="B7P9M6"/>
<feature type="region of interest" description="Disordered" evidence="1">
    <location>
        <begin position="197"/>
        <end position="286"/>
    </location>
</feature>
<dbReference type="VEuPathDB" id="VectorBase:ISCI001903"/>
<evidence type="ECO:0000313" key="2">
    <source>
        <dbReference type="EMBL" id="EEC03298.1"/>
    </source>
</evidence>
<accession>B7P9M6</accession>
<organism>
    <name type="scientific">Ixodes scapularis</name>
    <name type="common">Black-legged tick</name>
    <name type="synonym">Deer tick</name>
    <dbReference type="NCBI Taxonomy" id="6945"/>
    <lineage>
        <taxon>Eukaryota</taxon>
        <taxon>Metazoa</taxon>
        <taxon>Ecdysozoa</taxon>
        <taxon>Arthropoda</taxon>
        <taxon>Chelicerata</taxon>
        <taxon>Arachnida</taxon>
        <taxon>Acari</taxon>
        <taxon>Parasitiformes</taxon>
        <taxon>Ixodida</taxon>
        <taxon>Ixodoidea</taxon>
        <taxon>Ixodidae</taxon>
        <taxon>Ixodinae</taxon>
        <taxon>Ixodes</taxon>
    </lineage>
</organism>
<evidence type="ECO:0000313" key="3">
    <source>
        <dbReference type="EnsemblMetazoa" id="ISCW001903-PA"/>
    </source>
</evidence>
<dbReference type="VEuPathDB" id="VectorBase:ISCP_010859"/>
<dbReference type="OrthoDB" id="21111at2759"/>
<gene>
    <name evidence="2" type="ORF">IscW_ISCW001903</name>
</gene>
<proteinExistence type="predicted"/>
<dbReference type="PaxDb" id="6945-B7P9M6"/>
<reference evidence="3" key="2">
    <citation type="submission" date="2020-05" db="UniProtKB">
        <authorList>
            <consortium name="EnsemblMetazoa"/>
        </authorList>
    </citation>
    <scope>IDENTIFICATION</scope>
    <source>
        <strain evidence="3">wikel</strain>
    </source>
</reference>
<dbReference type="EMBL" id="ABJB010278518">
    <property type="status" value="NOT_ANNOTATED_CDS"/>
    <property type="molecule type" value="Genomic_DNA"/>
</dbReference>
<sequence length="325" mass="36304">MIREFSKKQQKRLSSQLASLADSIGDKVSKEVQLKMIAEVMSQIQRALDEFSKAEEAKGAGPEDLMKMAELMHANAMRLAKIIEGLYRLQRRKKQLQCTDRTRVADKKKISKEAEVKGKGRTEEDGADCEDSLVESQSLLADLTDPSQIEASASRNPTAADESAAEVGGAETQDLCNLDMDSSASLVEGDNLCDLPTESFNRSWEGNELLTAQTNDKQRKKRSPLSKNEKARQALMRSLRHSEDGSSDDDSEYDRLLALRSRRNQKTTPTRRQAKWSPKKKAQEADAAPLCCDAEAECDCDAMAKELEAETLRNVELWNRAKTMK</sequence>
<dbReference type="EnsemblMetazoa" id="ISCW001903-RA">
    <property type="protein sequence ID" value="ISCW001903-PA"/>
    <property type="gene ID" value="ISCW001903"/>
</dbReference>
<feature type="region of interest" description="Disordered" evidence="1">
    <location>
        <begin position="141"/>
        <end position="173"/>
    </location>
</feature>
<dbReference type="EMBL" id="ABJB010887523">
    <property type="status" value="NOT_ANNOTATED_CDS"/>
    <property type="molecule type" value="Genomic_DNA"/>
</dbReference>
<reference evidence="2 4" key="1">
    <citation type="submission" date="2008-03" db="EMBL/GenBank/DDBJ databases">
        <title>Annotation of Ixodes scapularis.</title>
        <authorList>
            <consortium name="Ixodes scapularis Genome Project Consortium"/>
            <person name="Caler E."/>
            <person name="Hannick L.I."/>
            <person name="Bidwell S."/>
            <person name="Joardar V."/>
            <person name="Thiagarajan M."/>
            <person name="Amedeo P."/>
            <person name="Galinsky K.J."/>
            <person name="Schobel S."/>
            <person name="Inman J."/>
            <person name="Hostetler J."/>
            <person name="Miller J."/>
            <person name="Hammond M."/>
            <person name="Megy K."/>
            <person name="Lawson D."/>
            <person name="Kodira C."/>
            <person name="Sutton G."/>
            <person name="Meyer J."/>
            <person name="Hill C.A."/>
            <person name="Birren B."/>
            <person name="Nene V."/>
            <person name="Collins F."/>
            <person name="Alarcon-Chaidez F."/>
            <person name="Wikel S."/>
            <person name="Strausberg R."/>
        </authorList>
    </citation>
    <scope>NUCLEOTIDE SEQUENCE [LARGE SCALE GENOMIC DNA]</scope>
    <source>
        <strain evidence="4">Wikel</strain>
        <strain evidence="2">Wikel colony</strain>
    </source>
</reference>
<evidence type="ECO:0000256" key="1">
    <source>
        <dbReference type="SAM" id="MobiDB-lite"/>
    </source>
</evidence>
<dbReference type="Proteomes" id="UP000001555">
    <property type="component" value="Unassembled WGS sequence"/>
</dbReference>
<feature type="compositionally biased region" description="Polar residues" evidence="1">
    <location>
        <begin position="141"/>
        <end position="157"/>
    </location>
</feature>
<protein>
    <submittedName>
        <fullName evidence="2 3">Uncharacterized protein</fullName>
    </submittedName>
</protein>
<feature type="compositionally biased region" description="Polar residues" evidence="1">
    <location>
        <begin position="198"/>
        <end position="215"/>
    </location>
</feature>
<dbReference type="VEuPathDB" id="VectorBase:ISCW001903"/>
<dbReference type="VEuPathDB" id="VectorBase:ISCP_001025"/>
<dbReference type="HOGENOM" id="CLU_856011_0_0_1"/>
<keyword evidence="4" id="KW-1185">Reference proteome</keyword>